<dbReference type="EMBL" id="CP146016">
    <property type="protein sequence ID" value="WWQ61201.1"/>
    <property type="molecule type" value="Genomic_DNA"/>
</dbReference>
<keyword evidence="2" id="KW-1185">Reference proteome</keyword>
<accession>A0AAX4L233</accession>
<sequence length="61" mass="7084">MIIDVHSHFYPKVYIEALSKRGLVKSEGDNIIISWGKRISPADSRLVDIEKKLYDLKKIKK</sequence>
<dbReference type="GeneID" id="89335846"/>
<evidence type="ECO:0000313" key="2">
    <source>
        <dbReference type="Proteomes" id="UP001432202"/>
    </source>
</evidence>
<dbReference type="RefSeq" id="WP_338603144.1">
    <property type="nucleotide sequence ID" value="NZ_CP146016.1"/>
</dbReference>
<evidence type="ECO:0000313" key="1">
    <source>
        <dbReference type="EMBL" id="WWQ61201.1"/>
    </source>
</evidence>
<name>A0AAX4L233_9CREN</name>
<dbReference type="AlphaFoldDB" id="A0AAX4L233"/>
<organism evidence="1 2">
    <name type="scientific">Sulfolobus tengchongensis</name>
    <dbReference type="NCBI Taxonomy" id="207809"/>
    <lineage>
        <taxon>Archaea</taxon>
        <taxon>Thermoproteota</taxon>
        <taxon>Thermoprotei</taxon>
        <taxon>Sulfolobales</taxon>
        <taxon>Sulfolobaceae</taxon>
        <taxon>Sulfolobus</taxon>
    </lineage>
</organism>
<dbReference type="Proteomes" id="UP001432202">
    <property type="component" value="Chromosome"/>
</dbReference>
<proteinExistence type="predicted"/>
<gene>
    <name evidence="1" type="ORF">V6M85_03720</name>
</gene>
<dbReference type="Gene3D" id="3.20.20.140">
    <property type="entry name" value="Metal-dependent hydrolases"/>
    <property type="match status" value="1"/>
</dbReference>
<reference evidence="1 2" key="1">
    <citation type="submission" date="2024-02" db="EMBL/GenBank/DDBJ databases">
        <title>STSV induces naive adaptation in Sulfolobus.</title>
        <authorList>
            <person name="Xiang X."/>
            <person name="Song M."/>
        </authorList>
    </citation>
    <scope>NUCLEOTIDE SEQUENCE [LARGE SCALE GENOMIC DNA]</scope>
    <source>
        <strain evidence="1 2">RT2</strain>
    </source>
</reference>
<evidence type="ECO:0008006" key="3">
    <source>
        <dbReference type="Google" id="ProtNLM"/>
    </source>
</evidence>
<protein>
    <recommendedName>
        <fullName evidence="3">Amidohydrolase</fullName>
    </recommendedName>
</protein>